<protein>
    <submittedName>
        <fullName evidence="2">Uncharacterized protein</fullName>
    </submittedName>
</protein>
<keyword evidence="1" id="KW-1133">Transmembrane helix</keyword>
<proteinExistence type="predicted"/>
<keyword evidence="1" id="KW-0472">Membrane</keyword>
<gene>
    <name evidence="2" type="ORF">CSSPJE1EN2_LOCUS5338</name>
</gene>
<name>A0ABP1AIH3_9BRYO</name>
<keyword evidence="1" id="KW-0812">Transmembrane</keyword>
<sequence length="71" mass="8013">MYSHFECFTAPQNYWQSEYFLLFGAMGMVFIQKGGGIFAKLTIRSAADRLVQSPLPQAPTVQQLQALLKDL</sequence>
<reference evidence="2" key="1">
    <citation type="submission" date="2024-03" db="EMBL/GenBank/DDBJ databases">
        <authorList>
            <consortium name="ELIXIR-Norway"/>
            <consortium name="Elixir Norway"/>
        </authorList>
    </citation>
    <scope>NUCLEOTIDE SEQUENCE</scope>
</reference>
<dbReference type="EMBL" id="OZ023713">
    <property type="protein sequence ID" value="CAK9862343.1"/>
    <property type="molecule type" value="Genomic_DNA"/>
</dbReference>
<accession>A0ABP1AIH3</accession>
<evidence type="ECO:0000313" key="3">
    <source>
        <dbReference type="Proteomes" id="UP001497522"/>
    </source>
</evidence>
<organism evidence="2 3">
    <name type="scientific">Sphagnum jensenii</name>
    <dbReference type="NCBI Taxonomy" id="128206"/>
    <lineage>
        <taxon>Eukaryota</taxon>
        <taxon>Viridiplantae</taxon>
        <taxon>Streptophyta</taxon>
        <taxon>Embryophyta</taxon>
        <taxon>Bryophyta</taxon>
        <taxon>Sphagnophytina</taxon>
        <taxon>Sphagnopsida</taxon>
        <taxon>Sphagnales</taxon>
        <taxon>Sphagnaceae</taxon>
        <taxon>Sphagnum</taxon>
    </lineage>
</organism>
<keyword evidence="3" id="KW-1185">Reference proteome</keyword>
<dbReference type="Proteomes" id="UP001497522">
    <property type="component" value="Chromosome 12"/>
</dbReference>
<feature type="transmembrane region" description="Helical" evidence="1">
    <location>
        <begin position="20"/>
        <end position="39"/>
    </location>
</feature>
<evidence type="ECO:0000313" key="2">
    <source>
        <dbReference type="EMBL" id="CAK9862343.1"/>
    </source>
</evidence>
<evidence type="ECO:0000256" key="1">
    <source>
        <dbReference type="SAM" id="Phobius"/>
    </source>
</evidence>